<sequence>MGDHSPALVRGTYLNYQRKAGFKFLNMCAQASDFLDIVRQVWHNDIFGYAQFRVMARLNLLKQPLKELNGREFSNIDVSNIDVRENQLRRDLEDVHTRLRLSPQDANIQKEEKEI</sequence>
<gene>
    <name evidence="1" type="ORF">RIF29_14326</name>
</gene>
<dbReference type="Proteomes" id="UP001372338">
    <property type="component" value="Unassembled WGS sequence"/>
</dbReference>
<name>A0AAN9IBI0_CROPI</name>
<keyword evidence="2" id="KW-1185">Reference proteome</keyword>
<evidence type="ECO:0000313" key="1">
    <source>
        <dbReference type="EMBL" id="KAK7273277.1"/>
    </source>
</evidence>
<organism evidence="1 2">
    <name type="scientific">Crotalaria pallida</name>
    <name type="common">Smooth rattlebox</name>
    <name type="synonym">Crotalaria striata</name>
    <dbReference type="NCBI Taxonomy" id="3830"/>
    <lineage>
        <taxon>Eukaryota</taxon>
        <taxon>Viridiplantae</taxon>
        <taxon>Streptophyta</taxon>
        <taxon>Embryophyta</taxon>
        <taxon>Tracheophyta</taxon>
        <taxon>Spermatophyta</taxon>
        <taxon>Magnoliopsida</taxon>
        <taxon>eudicotyledons</taxon>
        <taxon>Gunneridae</taxon>
        <taxon>Pentapetalae</taxon>
        <taxon>rosids</taxon>
        <taxon>fabids</taxon>
        <taxon>Fabales</taxon>
        <taxon>Fabaceae</taxon>
        <taxon>Papilionoideae</taxon>
        <taxon>50 kb inversion clade</taxon>
        <taxon>genistoids sensu lato</taxon>
        <taxon>core genistoids</taxon>
        <taxon>Crotalarieae</taxon>
        <taxon>Crotalaria</taxon>
    </lineage>
</organism>
<protein>
    <submittedName>
        <fullName evidence="1">Uncharacterized protein</fullName>
    </submittedName>
</protein>
<evidence type="ECO:0000313" key="2">
    <source>
        <dbReference type="Proteomes" id="UP001372338"/>
    </source>
</evidence>
<accession>A0AAN9IBI0</accession>
<proteinExistence type="predicted"/>
<dbReference type="AlphaFoldDB" id="A0AAN9IBI0"/>
<dbReference type="EMBL" id="JAYWIO010000003">
    <property type="protein sequence ID" value="KAK7273277.1"/>
    <property type="molecule type" value="Genomic_DNA"/>
</dbReference>
<comment type="caution">
    <text evidence="1">The sequence shown here is derived from an EMBL/GenBank/DDBJ whole genome shotgun (WGS) entry which is preliminary data.</text>
</comment>
<reference evidence="1 2" key="1">
    <citation type="submission" date="2024-01" db="EMBL/GenBank/DDBJ databases">
        <title>The genomes of 5 underutilized Papilionoideae crops provide insights into root nodulation and disease resistanc.</title>
        <authorList>
            <person name="Yuan L."/>
        </authorList>
    </citation>
    <scope>NUCLEOTIDE SEQUENCE [LARGE SCALE GENOMIC DNA]</scope>
    <source>
        <strain evidence="1">ZHUSHIDOU_FW_LH</strain>
        <tissue evidence="1">Leaf</tissue>
    </source>
</reference>